<keyword evidence="3" id="KW-1185">Reference proteome</keyword>
<evidence type="ECO:0000259" key="1">
    <source>
        <dbReference type="Pfam" id="PF13460"/>
    </source>
</evidence>
<dbReference type="InterPro" id="IPR016040">
    <property type="entry name" value="NAD(P)-bd_dom"/>
</dbReference>
<gene>
    <name evidence="2" type="ORF">BKA15_004941</name>
</gene>
<dbReference type="InterPro" id="IPR036291">
    <property type="entry name" value="NAD(P)-bd_dom_sf"/>
</dbReference>
<organism evidence="2 3">
    <name type="scientific">Microlunatus parietis</name>
    <dbReference type="NCBI Taxonomy" id="682979"/>
    <lineage>
        <taxon>Bacteria</taxon>
        <taxon>Bacillati</taxon>
        <taxon>Actinomycetota</taxon>
        <taxon>Actinomycetes</taxon>
        <taxon>Propionibacteriales</taxon>
        <taxon>Propionibacteriaceae</taxon>
        <taxon>Microlunatus</taxon>
    </lineage>
</organism>
<feature type="domain" description="NAD(P)-binding" evidence="1">
    <location>
        <begin position="7"/>
        <end position="194"/>
    </location>
</feature>
<dbReference type="AlphaFoldDB" id="A0A7Y9IBE8"/>
<sequence length="206" mass="22055">MNVTVIGATGTVGRLVVEQALDAGHAVTAVTRDHSKIDTRHERLTVVEADPLDPDQLTPALAGADAVIVALGAGAKGGVRAAGTIAVIEAMRRAGVRRLICQSTLGAGDSRPHLNFWWRHVMFGLLLRKAYADHELQEAAVRDSGLDWTIVRPAAFTDGPRTGNYQHGFDTRASITLKISRADVADYLIGRLTDESSLHKAPGLSY</sequence>
<proteinExistence type="predicted"/>
<evidence type="ECO:0000313" key="3">
    <source>
        <dbReference type="Proteomes" id="UP000569914"/>
    </source>
</evidence>
<protein>
    <submittedName>
        <fullName evidence="2">Putative NADH-flavin reductase</fullName>
    </submittedName>
</protein>
<dbReference type="EMBL" id="JACCBU010000001">
    <property type="protein sequence ID" value="NYE73612.1"/>
    <property type="molecule type" value="Genomic_DNA"/>
</dbReference>
<dbReference type="CDD" id="cd05244">
    <property type="entry name" value="BVR-B_like_SDR_a"/>
    <property type="match status" value="1"/>
</dbReference>
<reference evidence="2 3" key="1">
    <citation type="submission" date="2020-07" db="EMBL/GenBank/DDBJ databases">
        <title>Sequencing the genomes of 1000 actinobacteria strains.</title>
        <authorList>
            <person name="Klenk H.-P."/>
        </authorList>
    </citation>
    <scope>NUCLEOTIDE SEQUENCE [LARGE SCALE GENOMIC DNA]</scope>
    <source>
        <strain evidence="2 3">DSM 22083</strain>
    </source>
</reference>
<dbReference type="PANTHER" id="PTHR15020">
    <property type="entry name" value="FLAVIN REDUCTASE-RELATED"/>
    <property type="match status" value="1"/>
</dbReference>
<dbReference type="SUPFAM" id="SSF51735">
    <property type="entry name" value="NAD(P)-binding Rossmann-fold domains"/>
    <property type="match status" value="1"/>
</dbReference>
<dbReference type="PANTHER" id="PTHR15020:SF50">
    <property type="entry name" value="UPF0659 PROTEIN YMR090W"/>
    <property type="match status" value="1"/>
</dbReference>
<dbReference type="Gene3D" id="3.40.50.720">
    <property type="entry name" value="NAD(P)-binding Rossmann-like Domain"/>
    <property type="match status" value="1"/>
</dbReference>
<dbReference type="Pfam" id="PF13460">
    <property type="entry name" value="NAD_binding_10"/>
    <property type="match status" value="1"/>
</dbReference>
<dbReference type="Proteomes" id="UP000569914">
    <property type="component" value="Unassembled WGS sequence"/>
</dbReference>
<comment type="caution">
    <text evidence="2">The sequence shown here is derived from an EMBL/GenBank/DDBJ whole genome shotgun (WGS) entry which is preliminary data.</text>
</comment>
<name>A0A7Y9IBE8_9ACTN</name>
<accession>A0A7Y9IBE8</accession>
<dbReference type="RefSeq" id="WP_179755232.1">
    <property type="nucleotide sequence ID" value="NZ_JACCBU010000001.1"/>
</dbReference>
<evidence type="ECO:0000313" key="2">
    <source>
        <dbReference type="EMBL" id="NYE73612.1"/>
    </source>
</evidence>